<feature type="chain" id="PRO_5032635869" evidence="1">
    <location>
        <begin position="21"/>
        <end position="168"/>
    </location>
</feature>
<evidence type="ECO:0000313" key="4">
    <source>
        <dbReference type="Proteomes" id="UP000587991"/>
    </source>
</evidence>
<evidence type="ECO:0000313" key="3">
    <source>
        <dbReference type="EMBL" id="NLR74867.1"/>
    </source>
</evidence>
<dbReference type="PANTHER" id="PTHR36919">
    <property type="entry name" value="BLR1215 PROTEIN"/>
    <property type="match status" value="1"/>
</dbReference>
<protein>
    <submittedName>
        <fullName evidence="3">DUF2147 domain-containing protein</fullName>
    </submittedName>
</protein>
<feature type="domain" description="DUF2147" evidence="2">
    <location>
        <begin position="48"/>
        <end position="166"/>
    </location>
</feature>
<organism evidence="3 4">
    <name type="scientific">Leeia aquatica</name>
    <dbReference type="NCBI Taxonomy" id="2725557"/>
    <lineage>
        <taxon>Bacteria</taxon>
        <taxon>Pseudomonadati</taxon>
        <taxon>Pseudomonadota</taxon>
        <taxon>Betaproteobacteria</taxon>
        <taxon>Neisseriales</taxon>
        <taxon>Leeiaceae</taxon>
        <taxon>Leeia</taxon>
    </lineage>
</organism>
<dbReference type="RefSeq" id="WP_168876944.1">
    <property type="nucleotide sequence ID" value="NZ_JABAIM010000001.1"/>
</dbReference>
<dbReference type="Gene3D" id="2.40.128.520">
    <property type="match status" value="1"/>
</dbReference>
<evidence type="ECO:0000256" key="1">
    <source>
        <dbReference type="SAM" id="SignalP"/>
    </source>
</evidence>
<gene>
    <name evidence="3" type="ORF">HF682_06820</name>
</gene>
<comment type="caution">
    <text evidence="3">The sequence shown here is derived from an EMBL/GenBank/DDBJ whole genome shotgun (WGS) entry which is preliminary data.</text>
</comment>
<dbReference type="Proteomes" id="UP000587991">
    <property type="component" value="Unassembled WGS sequence"/>
</dbReference>
<feature type="signal peptide" evidence="1">
    <location>
        <begin position="1"/>
        <end position="20"/>
    </location>
</feature>
<sequence length="168" mass="18220">MIRRLSLALASLSLLTVATAGHTATPTAPVAPAAPAPKAAVDLNSPIGLWETIDDETKKPKSIVRLYDQGGVISGKVEKLLNRPAGDENPLCTECSDERKDKPILGMVIMWGMKKSEDGWEDGKIFDPKKGKTYSCQFKLAEGGKKLEVRGYIGVVALGRTQTWNRVQ</sequence>
<accession>A0A847S758</accession>
<proteinExistence type="predicted"/>
<dbReference type="InterPro" id="IPR019223">
    <property type="entry name" value="DUF2147"/>
</dbReference>
<keyword evidence="4" id="KW-1185">Reference proteome</keyword>
<dbReference type="Pfam" id="PF09917">
    <property type="entry name" value="DUF2147"/>
    <property type="match status" value="1"/>
</dbReference>
<reference evidence="3 4" key="1">
    <citation type="submission" date="2020-04" db="EMBL/GenBank/DDBJ databases">
        <title>Draft genome of Leeia sp. IMCC25680.</title>
        <authorList>
            <person name="Song J."/>
            <person name="Cho J.-C."/>
        </authorList>
    </citation>
    <scope>NUCLEOTIDE SEQUENCE [LARGE SCALE GENOMIC DNA]</scope>
    <source>
        <strain evidence="3 4">IMCC25680</strain>
    </source>
</reference>
<dbReference type="EMBL" id="JABAIM010000001">
    <property type="protein sequence ID" value="NLR74867.1"/>
    <property type="molecule type" value="Genomic_DNA"/>
</dbReference>
<keyword evidence="1" id="KW-0732">Signal</keyword>
<dbReference type="PANTHER" id="PTHR36919:SF3">
    <property type="entry name" value="BLL5882 PROTEIN"/>
    <property type="match status" value="1"/>
</dbReference>
<name>A0A847S758_9NEIS</name>
<evidence type="ECO:0000259" key="2">
    <source>
        <dbReference type="Pfam" id="PF09917"/>
    </source>
</evidence>
<dbReference type="AlphaFoldDB" id="A0A847S758"/>